<sequence>MEKKPEHVLSRGQIVLMAACTGLIVANIYYCQPLILPISKEFGVAKEKAGNITVLTQIGYALGLLFLVPLGDMLERKKQILFTTLTAVLSLILAAKSTSLLMLEIASFLIGFTSVIPQLILPLAAHLAAPEKRGKVVGSIMSGLLVGILLSRTLSGWVGVWMGWRSMFWIAAGITASLLLLMRVLLPHSKPHYTGSYSSLMQSLLTLVKEQPLLREASAINALAFGAFSMFWTAMVLHLSSEPFNYNSDTIGMFGLAAAAGALIAPLIGGSADKRNPRVPIGYGIMVIACSYLLFLIFPHTLAVLIVGIVILDLGIQAIHVSNQSRIYALLPQARNRLNTVFMTVSFIGTSLGSAVGLIVWSAAGWTGVCLAGIVLMVLAFIIYAITYKKALDPIL</sequence>
<feature type="transmembrane region" description="Helical" evidence="4">
    <location>
        <begin position="136"/>
        <end position="154"/>
    </location>
</feature>
<feature type="transmembrane region" description="Helical" evidence="4">
    <location>
        <begin position="166"/>
        <end position="186"/>
    </location>
</feature>
<evidence type="ECO:0000256" key="4">
    <source>
        <dbReference type="SAM" id="Phobius"/>
    </source>
</evidence>
<feature type="transmembrane region" description="Helical" evidence="4">
    <location>
        <begin position="105"/>
        <end position="124"/>
    </location>
</feature>
<evidence type="ECO:0000256" key="1">
    <source>
        <dbReference type="ARBA" id="ARBA00022692"/>
    </source>
</evidence>
<feature type="transmembrane region" description="Helical" evidence="4">
    <location>
        <begin position="304"/>
        <end position="321"/>
    </location>
</feature>
<name>A0A173MAS6_9BACT</name>
<feature type="transmembrane region" description="Helical" evidence="4">
    <location>
        <begin position="366"/>
        <end position="386"/>
    </location>
</feature>
<keyword evidence="2 4" id="KW-1133">Transmembrane helix</keyword>
<gene>
    <name evidence="6" type="ORF">SAMN05421788_111183</name>
</gene>
<keyword evidence="3 4" id="KW-0472">Membrane</keyword>
<dbReference type="RefSeq" id="WP_076382030.1">
    <property type="nucleotide sequence ID" value="NZ_AP017422.1"/>
</dbReference>
<dbReference type="EMBL" id="FTOR01000011">
    <property type="protein sequence ID" value="SIT32625.1"/>
    <property type="molecule type" value="Genomic_DNA"/>
</dbReference>
<dbReference type="InterPro" id="IPR020846">
    <property type="entry name" value="MFS_dom"/>
</dbReference>
<reference evidence="7" key="1">
    <citation type="submission" date="2017-01" db="EMBL/GenBank/DDBJ databases">
        <authorList>
            <person name="Varghese N."/>
            <person name="Submissions S."/>
        </authorList>
    </citation>
    <scope>NUCLEOTIDE SEQUENCE [LARGE SCALE GENOMIC DNA]</scope>
    <source>
        <strain evidence="7">DSM 21054</strain>
    </source>
</reference>
<dbReference type="SUPFAM" id="SSF103473">
    <property type="entry name" value="MFS general substrate transporter"/>
    <property type="match status" value="1"/>
</dbReference>
<keyword evidence="7" id="KW-1185">Reference proteome</keyword>
<keyword evidence="1 4" id="KW-0812">Transmembrane</keyword>
<dbReference type="Pfam" id="PF07690">
    <property type="entry name" value="MFS_1"/>
    <property type="match status" value="1"/>
</dbReference>
<feature type="transmembrane region" description="Helical" evidence="4">
    <location>
        <begin position="251"/>
        <end position="269"/>
    </location>
</feature>
<proteinExistence type="predicted"/>
<evidence type="ECO:0000256" key="2">
    <source>
        <dbReference type="ARBA" id="ARBA00022989"/>
    </source>
</evidence>
<feature type="transmembrane region" description="Helical" evidence="4">
    <location>
        <begin position="12"/>
        <end position="30"/>
    </location>
</feature>
<evidence type="ECO:0000313" key="7">
    <source>
        <dbReference type="Proteomes" id="UP000186917"/>
    </source>
</evidence>
<organism evidence="6 7">
    <name type="scientific">Filimonas lacunae</name>
    <dbReference type="NCBI Taxonomy" id="477680"/>
    <lineage>
        <taxon>Bacteria</taxon>
        <taxon>Pseudomonadati</taxon>
        <taxon>Bacteroidota</taxon>
        <taxon>Chitinophagia</taxon>
        <taxon>Chitinophagales</taxon>
        <taxon>Chitinophagaceae</taxon>
        <taxon>Filimonas</taxon>
    </lineage>
</organism>
<feature type="transmembrane region" description="Helical" evidence="4">
    <location>
        <begin position="219"/>
        <end position="239"/>
    </location>
</feature>
<dbReference type="PROSITE" id="PS50850">
    <property type="entry name" value="MFS"/>
    <property type="match status" value="1"/>
</dbReference>
<dbReference type="PANTHER" id="PTHR42910">
    <property type="entry name" value="TRANSPORTER SCO4007-RELATED"/>
    <property type="match status" value="1"/>
</dbReference>
<dbReference type="STRING" id="477680.SAMN05421788_111183"/>
<dbReference type="Proteomes" id="UP000186917">
    <property type="component" value="Unassembled WGS sequence"/>
</dbReference>
<dbReference type="Gene3D" id="1.20.1250.20">
    <property type="entry name" value="MFS general substrate transporter like domains"/>
    <property type="match status" value="1"/>
</dbReference>
<dbReference type="AlphaFoldDB" id="A0A173MAS6"/>
<dbReference type="InterPro" id="IPR011701">
    <property type="entry name" value="MFS"/>
</dbReference>
<feature type="transmembrane region" description="Helical" evidence="4">
    <location>
        <begin position="341"/>
        <end position="360"/>
    </location>
</feature>
<dbReference type="KEGG" id="fln:FLA_0612"/>
<evidence type="ECO:0000256" key="3">
    <source>
        <dbReference type="ARBA" id="ARBA00023136"/>
    </source>
</evidence>
<accession>A0A173MAS6</accession>
<feature type="transmembrane region" description="Helical" evidence="4">
    <location>
        <begin position="50"/>
        <end position="68"/>
    </location>
</feature>
<feature type="transmembrane region" description="Helical" evidence="4">
    <location>
        <begin position="281"/>
        <end position="298"/>
    </location>
</feature>
<evidence type="ECO:0000313" key="6">
    <source>
        <dbReference type="EMBL" id="SIT32625.1"/>
    </source>
</evidence>
<evidence type="ECO:0000259" key="5">
    <source>
        <dbReference type="PROSITE" id="PS50850"/>
    </source>
</evidence>
<dbReference type="InterPro" id="IPR036259">
    <property type="entry name" value="MFS_trans_sf"/>
</dbReference>
<feature type="transmembrane region" description="Helical" evidence="4">
    <location>
        <begin position="80"/>
        <end position="99"/>
    </location>
</feature>
<feature type="domain" description="Major facilitator superfamily (MFS) profile" evidence="5">
    <location>
        <begin position="1"/>
        <end position="390"/>
    </location>
</feature>
<dbReference type="GO" id="GO:0022857">
    <property type="term" value="F:transmembrane transporter activity"/>
    <property type="evidence" value="ECO:0007669"/>
    <property type="project" value="InterPro"/>
</dbReference>
<protein>
    <submittedName>
        <fullName evidence="6">Predicted arabinose efflux permease, MFS family</fullName>
    </submittedName>
</protein>
<dbReference type="PANTHER" id="PTHR42910:SF1">
    <property type="entry name" value="MAJOR FACILITATOR SUPERFAMILY (MFS) PROFILE DOMAIN-CONTAINING PROTEIN"/>
    <property type="match status" value="1"/>
</dbReference>
<dbReference type="CDD" id="cd17324">
    <property type="entry name" value="MFS_NepI_like"/>
    <property type="match status" value="1"/>
</dbReference>